<accession>A0A1Z9Z1T6</accession>
<keyword evidence="3" id="KW-0813">Transport</keyword>
<name>A0A1Z9Z1T6_9GAMM</name>
<keyword evidence="4" id="KW-1003">Cell membrane</keyword>
<dbReference type="EMBL" id="NEXX01000001">
    <property type="protein sequence ID" value="OUY08443.1"/>
    <property type="molecule type" value="Genomic_DNA"/>
</dbReference>
<reference evidence="9 10" key="1">
    <citation type="submission" date="2017-05" db="EMBL/GenBank/DDBJ databases">
        <title>Acinetobacter populi ANC 5415 (= PBJ7), whole genome shotgun sequencing project.</title>
        <authorList>
            <person name="Nemec A."/>
            <person name="Radolfova-Krizova L."/>
        </authorList>
    </citation>
    <scope>NUCLEOTIDE SEQUENCE [LARGE SCALE GENOMIC DNA]</scope>
    <source>
        <strain evidence="9 10">PBJ7</strain>
    </source>
</reference>
<dbReference type="PANTHER" id="PTHR34979:SF1">
    <property type="entry name" value="INNER MEMBRANE PROTEIN YGAZ"/>
    <property type="match status" value="1"/>
</dbReference>
<dbReference type="GO" id="GO:0005886">
    <property type="term" value="C:plasma membrane"/>
    <property type="evidence" value="ECO:0007669"/>
    <property type="project" value="UniProtKB-SubCell"/>
</dbReference>
<sequence>MNIKKLIYVFKLTLPIATAYIPLGLALGAFVVSSGIDWFFAPLAALIIFAGSIEFLVVSFILFDLPLITIAWTTLVVNFRHIFYGLSFPLTSLSHPLQKIYGVFALTDETYAITCVGDNTKLDGVSITLLQIISHIWWVGATCIGALLGTFLPSSITGFEFALTAMFLTLAIDAARKSAENKLIFYALISGVLAWCVEFYFIKSSFLFIGLLCYLILVSKDYRNEQNMEYIDV</sequence>
<keyword evidence="7 8" id="KW-0472">Membrane</keyword>
<feature type="transmembrane region" description="Helical" evidence="8">
    <location>
        <begin position="154"/>
        <end position="172"/>
    </location>
</feature>
<comment type="subcellular location">
    <subcellularLocation>
        <location evidence="1">Cell membrane</location>
        <topology evidence="1">Multi-pass membrane protein</topology>
    </subcellularLocation>
</comment>
<dbReference type="OrthoDB" id="3177005at2"/>
<comment type="similarity">
    <text evidence="2">Belongs to the AzlC family.</text>
</comment>
<organism evidence="9 10">
    <name type="scientific">Acinetobacter populi</name>
    <dbReference type="NCBI Taxonomy" id="1582270"/>
    <lineage>
        <taxon>Bacteria</taxon>
        <taxon>Pseudomonadati</taxon>
        <taxon>Pseudomonadota</taxon>
        <taxon>Gammaproteobacteria</taxon>
        <taxon>Moraxellales</taxon>
        <taxon>Moraxellaceae</taxon>
        <taxon>Acinetobacter</taxon>
    </lineage>
</organism>
<evidence type="ECO:0000256" key="4">
    <source>
        <dbReference type="ARBA" id="ARBA00022475"/>
    </source>
</evidence>
<keyword evidence="10" id="KW-1185">Reference proteome</keyword>
<keyword evidence="6 8" id="KW-1133">Transmembrane helix</keyword>
<dbReference type="Proteomes" id="UP000196536">
    <property type="component" value="Unassembled WGS sequence"/>
</dbReference>
<protein>
    <submittedName>
        <fullName evidence="9">Branched-chain amino acid ABC transporter permease</fullName>
    </submittedName>
</protein>
<dbReference type="InterPro" id="IPR011606">
    <property type="entry name" value="Brnchd-chn_aa_trnsp_permease"/>
</dbReference>
<dbReference type="AlphaFoldDB" id="A0A1Z9Z1T6"/>
<dbReference type="Pfam" id="PF03591">
    <property type="entry name" value="AzlC"/>
    <property type="match status" value="1"/>
</dbReference>
<evidence type="ECO:0000256" key="7">
    <source>
        <dbReference type="ARBA" id="ARBA00023136"/>
    </source>
</evidence>
<dbReference type="PANTHER" id="PTHR34979">
    <property type="entry name" value="INNER MEMBRANE PROTEIN YGAZ"/>
    <property type="match status" value="1"/>
</dbReference>
<keyword evidence="5 8" id="KW-0812">Transmembrane</keyword>
<dbReference type="GO" id="GO:1903785">
    <property type="term" value="P:L-valine transmembrane transport"/>
    <property type="evidence" value="ECO:0007669"/>
    <property type="project" value="TreeGrafter"/>
</dbReference>
<feature type="transmembrane region" description="Helical" evidence="8">
    <location>
        <begin position="38"/>
        <end position="63"/>
    </location>
</feature>
<comment type="caution">
    <text evidence="9">The sequence shown here is derived from an EMBL/GenBank/DDBJ whole genome shotgun (WGS) entry which is preliminary data.</text>
</comment>
<evidence type="ECO:0000256" key="8">
    <source>
        <dbReference type="SAM" id="Phobius"/>
    </source>
</evidence>
<evidence type="ECO:0000313" key="10">
    <source>
        <dbReference type="Proteomes" id="UP000196536"/>
    </source>
</evidence>
<evidence type="ECO:0000256" key="5">
    <source>
        <dbReference type="ARBA" id="ARBA00022692"/>
    </source>
</evidence>
<feature type="transmembrane region" description="Helical" evidence="8">
    <location>
        <begin position="184"/>
        <end position="217"/>
    </location>
</feature>
<evidence type="ECO:0000256" key="1">
    <source>
        <dbReference type="ARBA" id="ARBA00004651"/>
    </source>
</evidence>
<evidence type="ECO:0000313" key="9">
    <source>
        <dbReference type="EMBL" id="OUY08443.1"/>
    </source>
</evidence>
<proteinExistence type="inferred from homology"/>
<feature type="transmembrane region" description="Helical" evidence="8">
    <location>
        <begin position="12"/>
        <end position="32"/>
    </location>
</feature>
<evidence type="ECO:0000256" key="3">
    <source>
        <dbReference type="ARBA" id="ARBA00022448"/>
    </source>
</evidence>
<gene>
    <name evidence="9" type="ORF">CAP51_02155</name>
</gene>
<dbReference type="RefSeq" id="WP_087619111.1">
    <property type="nucleotide sequence ID" value="NZ_NEXX01000001.1"/>
</dbReference>
<feature type="transmembrane region" description="Helical" evidence="8">
    <location>
        <begin position="129"/>
        <end position="148"/>
    </location>
</feature>
<evidence type="ECO:0000256" key="2">
    <source>
        <dbReference type="ARBA" id="ARBA00010735"/>
    </source>
</evidence>
<evidence type="ECO:0000256" key="6">
    <source>
        <dbReference type="ARBA" id="ARBA00022989"/>
    </source>
</evidence>